<reference evidence="1" key="2">
    <citation type="submission" date="2020-09" db="EMBL/GenBank/DDBJ databases">
        <authorList>
            <person name="Sun Q."/>
            <person name="Kim S."/>
        </authorList>
    </citation>
    <scope>NUCLEOTIDE SEQUENCE</scope>
    <source>
        <strain evidence="1">KCTC 32513</strain>
    </source>
</reference>
<keyword evidence="2" id="KW-1185">Reference proteome</keyword>
<dbReference type="RefSeq" id="WP_189496114.1">
    <property type="nucleotide sequence ID" value="NZ_BMZH01000003.1"/>
</dbReference>
<evidence type="ECO:0000313" key="2">
    <source>
        <dbReference type="Proteomes" id="UP000634004"/>
    </source>
</evidence>
<name>A0A8J3CQ69_9PROT</name>
<dbReference type="AlphaFoldDB" id="A0A8J3CQ69"/>
<dbReference type="EMBL" id="BMZH01000003">
    <property type="protein sequence ID" value="GHA89223.1"/>
    <property type="molecule type" value="Genomic_DNA"/>
</dbReference>
<dbReference type="Proteomes" id="UP000634004">
    <property type="component" value="Unassembled WGS sequence"/>
</dbReference>
<accession>A0A8J3CQ69</accession>
<gene>
    <name evidence="1" type="ORF">GCM10009069_10360</name>
</gene>
<organism evidence="1 2">
    <name type="scientific">Algimonas arctica</name>
    <dbReference type="NCBI Taxonomy" id="1479486"/>
    <lineage>
        <taxon>Bacteria</taxon>
        <taxon>Pseudomonadati</taxon>
        <taxon>Pseudomonadota</taxon>
        <taxon>Alphaproteobacteria</taxon>
        <taxon>Maricaulales</taxon>
        <taxon>Robiginitomaculaceae</taxon>
        <taxon>Algimonas</taxon>
    </lineage>
</organism>
<evidence type="ECO:0000313" key="1">
    <source>
        <dbReference type="EMBL" id="GHA89223.1"/>
    </source>
</evidence>
<comment type="caution">
    <text evidence="1">The sequence shown here is derived from an EMBL/GenBank/DDBJ whole genome shotgun (WGS) entry which is preliminary data.</text>
</comment>
<protein>
    <submittedName>
        <fullName evidence="1">Uncharacterized protein</fullName>
    </submittedName>
</protein>
<proteinExistence type="predicted"/>
<sequence>MTTPQKLDLTYEHRVLDSARAARRYFAKFERIIGHLSAVAKLSVEERQLGKTEGDILGQYLLDLNNSFTALSYKYLMTNRSASSGQISIDKTESGFPIFSEIIQLASDATQAKKHLKSLPDQARLKKDMVSQILTELSPPTALQYALAQRIYYETLEREPLFLSQNHPQAVWVGKVLKQRKRRYIIHWAVYDSKTNIPVVYLMEVDDTGSRALPNDERRWPRLQDALMAQALSELKLLTIAKGIDTDFKNLHPKRLRRFHLGPMHSHAFTEQHGPIRDVLAQAAGKPGLDWALAWTVETLQSERQEWVKTGVFNAAWRQVFKLDAYGLDGKTDGYTDISRALILPHRAYQVLEENHAQSFDGIRKYVVGQNNTILSYT</sequence>
<reference evidence="1" key="1">
    <citation type="journal article" date="2014" name="Int. J. Syst. Evol. Microbiol.">
        <title>Complete genome sequence of Corynebacterium casei LMG S-19264T (=DSM 44701T), isolated from a smear-ripened cheese.</title>
        <authorList>
            <consortium name="US DOE Joint Genome Institute (JGI-PGF)"/>
            <person name="Walter F."/>
            <person name="Albersmeier A."/>
            <person name="Kalinowski J."/>
            <person name="Ruckert C."/>
        </authorList>
    </citation>
    <scope>NUCLEOTIDE SEQUENCE</scope>
    <source>
        <strain evidence="1">KCTC 32513</strain>
    </source>
</reference>